<dbReference type="Proteomes" id="UP001565368">
    <property type="component" value="Unassembled WGS sequence"/>
</dbReference>
<protein>
    <submittedName>
        <fullName evidence="1">Uncharacterized protein</fullName>
    </submittedName>
</protein>
<dbReference type="EMBL" id="JBBXJM010000004">
    <property type="protein sequence ID" value="KAL1408396.1"/>
    <property type="molecule type" value="Genomic_DNA"/>
</dbReference>
<reference evidence="1 2" key="1">
    <citation type="submission" date="2023-08" db="EMBL/GenBank/DDBJ databases">
        <title>Annotated Genome Sequence of Vanrija albida AlHP1.</title>
        <authorList>
            <person name="Herzog R."/>
        </authorList>
    </citation>
    <scope>NUCLEOTIDE SEQUENCE [LARGE SCALE GENOMIC DNA]</scope>
    <source>
        <strain evidence="1 2">AlHP1</strain>
    </source>
</reference>
<name>A0ABR3Q143_9TREE</name>
<gene>
    <name evidence="1" type="ORF">Q8F55_005208</name>
</gene>
<evidence type="ECO:0000313" key="2">
    <source>
        <dbReference type="Proteomes" id="UP001565368"/>
    </source>
</evidence>
<proteinExistence type="predicted"/>
<dbReference type="RefSeq" id="XP_069208340.1">
    <property type="nucleotide sequence ID" value="XM_069353698.1"/>
</dbReference>
<comment type="caution">
    <text evidence="1">The sequence shown here is derived from an EMBL/GenBank/DDBJ whole genome shotgun (WGS) entry which is preliminary data.</text>
</comment>
<accession>A0ABR3Q143</accession>
<dbReference type="GeneID" id="95986251"/>
<sequence length="254" mass="28806">MSTSPEPIPLVRLLNETMEAFKKEIDDKSVHLDRFKEAAMQTMKTSRYTDCARAGQPQYVLDHDLVSSLVHRIRETLQEVPYQEIVNSVLHLLFQTLLFGQAVHTPGRVQLWVESRINTIRAMPPVVNNPQLQAVISSVHDDLVGIDYCLLFMARFPDDIPAQEPDARFLVHLIDVQKGICRAPGCQKPLVFESDKKHTLSFRRVCGRKVINLGRGIPAFDVFPAVCSFSRYPYSLNITDILARHVEVAHAECC</sequence>
<organism evidence="1 2">
    <name type="scientific">Vanrija albida</name>
    <dbReference type="NCBI Taxonomy" id="181172"/>
    <lineage>
        <taxon>Eukaryota</taxon>
        <taxon>Fungi</taxon>
        <taxon>Dikarya</taxon>
        <taxon>Basidiomycota</taxon>
        <taxon>Agaricomycotina</taxon>
        <taxon>Tremellomycetes</taxon>
        <taxon>Trichosporonales</taxon>
        <taxon>Trichosporonaceae</taxon>
        <taxon>Vanrija</taxon>
    </lineage>
</organism>
<keyword evidence="2" id="KW-1185">Reference proteome</keyword>
<evidence type="ECO:0000313" key="1">
    <source>
        <dbReference type="EMBL" id="KAL1408396.1"/>
    </source>
</evidence>